<dbReference type="Proteomes" id="UP000824259">
    <property type="component" value="Unassembled WGS sequence"/>
</dbReference>
<evidence type="ECO:0000256" key="2">
    <source>
        <dbReference type="ARBA" id="ARBA00007783"/>
    </source>
</evidence>
<evidence type="ECO:0000256" key="4">
    <source>
        <dbReference type="ARBA" id="ARBA00022475"/>
    </source>
</evidence>
<dbReference type="InterPro" id="IPR051449">
    <property type="entry name" value="ABC-2_transporter_component"/>
</dbReference>
<evidence type="ECO:0000313" key="11">
    <source>
        <dbReference type="Proteomes" id="UP000824259"/>
    </source>
</evidence>
<reference evidence="10" key="1">
    <citation type="journal article" date="2021" name="PeerJ">
        <title>Extensive microbial diversity within the chicken gut microbiome revealed by metagenomics and culture.</title>
        <authorList>
            <person name="Gilroy R."/>
            <person name="Ravi A."/>
            <person name="Getino M."/>
            <person name="Pursley I."/>
            <person name="Horton D.L."/>
            <person name="Alikhan N.F."/>
            <person name="Baker D."/>
            <person name="Gharbi K."/>
            <person name="Hall N."/>
            <person name="Watson M."/>
            <person name="Adriaenssens E.M."/>
            <person name="Foster-Nyarko E."/>
            <person name="Jarju S."/>
            <person name="Secka A."/>
            <person name="Antonio M."/>
            <person name="Oren A."/>
            <person name="Chaudhuri R.R."/>
            <person name="La Ragione R."/>
            <person name="Hildebrand F."/>
            <person name="Pallen M.J."/>
        </authorList>
    </citation>
    <scope>NUCLEOTIDE SEQUENCE</scope>
    <source>
        <strain evidence="10">CHK169-11906</strain>
    </source>
</reference>
<gene>
    <name evidence="10" type="ORF">H9779_05685</name>
</gene>
<evidence type="ECO:0000256" key="6">
    <source>
        <dbReference type="ARBA" id="ARBA00022989"/>
    </source>
</evidence>
<feature type="transmembrane region" description="Helical" evidence="8">
    <location>
        <begin position="21"/>
        <end position="40"/>
    </location>
</feature>
<dbReference type="PANTHER" id="PTHR30294:SF29">
    <property type="entry name" value="MULTIDRUG ABC TRANSPORTER PERMEASE YBHS-RELATED"/>
    <property type="match status" value="1"/>
</dbReference>
<keyword evidence="6 8" id="KW-1133">Transmembrane helix</keyword>
<feature type="transmembrane region" description="Helical" evidence="8">
    <location>
        <begin position="347"/>
        <end position="365"/>
    </location>
</feature>
<feature type="transmembrane region" description="Helical" evidence="8">
    <location>
        <begin position="287"/>
        <end position="307"/>
    </location>
</feature>
<keyword evidence="7 8" id="KW-0472">Membrane</keyword>
<keyword evidence="3 8" id="KW-0813">Transport</keyword>
<keyword evidence="4 8" id="KW-1003">Cell membrane</keyword>
<dbReference type="InterPro" id="IPR013525">
    <property type="entry name" value="ABC2_TM"/>
</dbReference>
<reference evidence="10" key="2">
    <citation type="submission" date="2021-04" db="EMBL/GenBank/DDBJ databases">
        <authorList>
            <person name="Gilroy R."/>
        </authorList>
    </citation>
    <scope>NUCLEOTIDE SEQUENCE</scope>
    <source>
        <strain evidence="10">CHK169-11906</strain>
    </source>
</reference>
<evidence type="ECO:0000256" key="3">
    <source>
        <dbReference type="ARBA" id="ARBA00022448"/>
    </source>
</evidence>
<comment type="subcellular location">
    <subcellularLocation>
        <location evidence="1 8">Cell membrane</location>
        <topology evidence="1 8">Multi-pass membrane protein</topology>
    </subcellularLocation>
</comment>
<dbReference type="PANTHER" id="PTHR30294">
    <property type="entry name" value="MEMBRANE COMPONENT OF ABC TRANSPORTER YHHJ-RELATED"/>
    <property type="match status" value="1"/>
</dbReference>
<dbReference type="Gene3D" id="3.40.1710.10">
    <property type="entry name" value="abc type-2 transporter like domain"/>
    <property type="match status" value="1"/>
</dbReference>
<feature type="transmembrane region" description="Helical" evidence="8">
    <location>
        <begin position="173"/>
        <end position="198"/>
    </location>
</feature>
<comment type="similarity">
    <text evidence="2 8">Belongs to the ABC-2 integral membrane protein family.</text>
</comment>
<dbReference type="Pfam" id="PF12698">
    <property type="entry name" value="ABC2_membrane_3"/>
    <property type="match status" value="1"/>
</dbReference>
<evidence type="ECO:0000256" key="8">
    <source>
        <dbReference type="RuleBase" id="RU361157"/>
    </source>
</evidence>
<comment type="caution">
    <text evidence="10">The sequence shown here is derived from an EMBL/GenBank/DDBJ whole genome shotgun (WGS) entry which is preliminary data.</text>
</comment>
<name>A0A9D2L4D4_9BACT</name>
<organism evidence="10 11">
    <name type="scientific">Candidatus Alistipes avicola</name>
    <dbReference type="NCBI Taxonomy" id="2838432"/>
    <lineage>
        <taxon>Bacteria</taxon>
        <taxon>Pseudomonadati</taxon>
        <taxon>Bacteroidota</taxon>
        <taxon>Bacteroidia</taxon>
        <taxon>Bacteroidales</taxon>
        <taxon>Rikenellaceae</taxon>
        <taxon>Alistipes</taxon>
    </lineage>
</organism>
<dbReference type="InterPro" id="IPR047817">
    <property type="entry name" value="ABC2_TM_bact-type"/>
</dbReference>
<dbReference type="InterPro" id="IPR000412">
    <property type="entry name" value="ABC_2_transport"/>
</dbReference>
<evidence type="ECO:0000256" key="5">
    <source>
        <dbReference type="ARBA" id="ARBA00022692"/>
    </source>
</evidence>
<feature type="domain" description="ABC transmembrane type-2" evidence="9">
    <location>
        <begin position="128"/>
        <end position="368"/>
    </location>
</feature>
<keyword evidence="5 8" id="KW-0812">Transmembrane</keyword>
<evidence type="ECO:0000259" key="9">
    <source>
        <dbReference type="PROSITE" id="PS51012"/>
    </source>
</evidence>
<evidence type="ECO:0000256" key="1">
    <source>
        <dbReference type="ARBA" id="ARBA00004651"/>
    </source>
</evidence>
<dbReference type="AlphaFoldDB" id="A0A9D2L4D4"/>
<dbReference type="PROSITE" id="PS51012">
    <property type="entry name" value="ABC_TM2"/>
    <property type="match status" value="1"/>
</dbReference>
<feature type="transmembrane region" description="Helical" evidence="8">
    <location>
        <begin position="254"/>
        <end position="275"/>
    </location>
</feature>
<protein>
    <recommendedName>
        <fullName evidence="8">Transport permease protein</fullName>
    </recommendedName>
</protein>
<feature type="transmembrane region" description="Helical" evidence="8">
    <location>
        <begin position="219"/>
        <end position="242"/>
    </location>
</feature>
<sequence length="370" mass="41151">MKQFFSFVGKEFRHIFRDRRTMLILLAMPVVLIILFGFAITTEVNHVRLAVYAPSNDELTRRITERFSANDYFDIVETVRDPKQIDALFRRNRIDAVLLFGHDFQNDLMHTGQGTARLIVDGSEPNSASMMTTYAENILAGYRAELAAENATSLSPTILPQVKLLYNPQMKSAYSFVPGVMGLILILICAMMTSISIVREKERGSMEVLLVSPVRPIAIILAKVVPYFCISTVNLISILLLTVYVLKVPIEGSLFWLSLLSLVYIFVALAMGLLISSLLATQVTAMIASGLLLMLPVMVLSGMIFPIENMPGILQALSTIVPARWYVAGIKKIMIEGLPVSYVLKELGILSLMALLLITASLKTFKNRLE</sequence>
<accession>A0A9D2L4D4</accession>
<dbReference type="PRINTS" id="PR00164">
    <property type="entry name" value="ABC2TRNSPORT"/>
</dbReference>
<evidence type="ECO:0000313" key="10">
    <source>
        <dbReference type="EMBL" id="HJA99074.1"/>
    </source>
</evidence>
<proteinExistence type="inferred from homology"/>
<dbReference type="GO" id="GO:0043190">
    <property type="term" value="C:ATP-binding cassette (ABC) transporter complex"/>
    <property type="evidence" value="ECO:0007669"/>
    <property type="project" value="InterPro"/>
</dbReference>
<evidence type="ECO:0000256" key="7">
    <source>
        <dbReference type="ARBA" id="ARBA00023136"/>
    </source>
</evidence>
<dbReference type="GO" id="GO:0140359">
    <property type="term" value="F:ABC-type transporter activity"/>
    <property type="evidence" value="ECO:0007669"/>
    <property type="project" value="InterPro"/>
</dbReference>
<dbReference type="EMBL" id="DWYR01000013">
    <property type="protein sequence ID" value="HJA99074.1"/>
    <property type="molecule type" value="Genomic_DNA"/>
</dbReference>